<evidence type="ECO:0008006" key="3">
    <source>
        <dbReference type="Google" id="ProtNLM"/>
    </source>
</evidence>
<proteinExistence type="predicted"/>
<evidence type="ECO:0000313" key="2">
    <source>
        <dbReference type="EMBL" id="VDC96179.1"/>
    </source>
</evidence>
<dbReference type="Proteomes" id="UP000694005">
    <property type="component" value="Chromosome A07"/>
</dbReference>
<accession>A0A3P6B543</accession>
<dbReference type="Gramene" id="A07p06910.2_BraZ1">
    <property type="protein sequence ID" value="A07p06910.2_BraZ1.CDS.1"/>
    <property type="gene ID" value="A07g06910.2_BraZ1"/>
</dbReference>
<reference evidence="2" key="1">
    <citation type="submission" date="2018-11" db="EMBL/GenBank/DDBJ databases">
        <authorList>
            <consortium name="Genoscope - CEA"/>
            <person name="William W."/>
        </authorList>
    </citation>
    <scope>NUCLEOTIDE SEQUENCE</scope>
</reference>
<sequence length="112" mass="12382">MIETKSMLVDFLKCKVGNGQDAMFWFDSWSDLGPLIDFIGATGPRQLRIRLSASVTDATSNGEWHLPSARSPQAEALQIHLTTNSHHLSLEVRISSFGFKQTVLLGPLSLLE</sequence>
<dbReference type="EMBL" id="LS974623">
    <property type="protein sequence ID" value="CAG7901047.1"/>
    <property type="molecule type" value="Genomic_DNA"/>
</dbReference>
<organism evidence="2">
    <name type="scientific">Brassica campestris</name>
    <name type="common">Field mustard</name>
    <dbReference type="NCBI Taxonomy" id="3711"/>
    <lineage>
        <taxon>Eukaryota</taxon>
        <taxon>Viridiplantae</taxon>
        <taxon>Streptophyta</taxon>
        <taxon>Embryophyta</taxon>
        <taxon>Tracheophyta</taxon>
        <taxon>Spermatophyta</taxon>
        <taxon>Magnoliopsida</taxon>
        <taxon>eudicotyledons</taxon>
        <taxon>Gunneridae</taxon>
        <taxon>Pentapetalae</taxon>
        <taxon>rosids</taxon>
        <taxon>malvids</taxon>
        <taxon>Brassicales</taxon>
        <taxon>Brassicaceae</taxon>
        <taxon>Brassiceae</taxon>
        <taxon>Brassica</taxon>
    </lineage>
</organism>
<dbReference type="EMBL" id="LR031574">
    <property type="protein sequence ID" value="VDC96179.1"/>
    <property type="molecule type" value="Genomic_DNA"/>
</dbReference>
<name>A0A3P6B543_BRACM</name>
<evidence type="ECO:0000313" key="1">
    <source>
        <dbReference type="EMBL" id="CAG7901047.1"/>
    </source>
</evidence>
<gene>
    <name evidence="2" type="ORF">BRAA07T28388Z</name>
    <name evidence="1" type="ORF">BRAPAZ1V2_A07P06910.2</name>
</gene>
<protein>
    <recommendedName>
        <fullName evidence="3">Reverse transcriptase zinc-binding domain-containing protein</fullName>
    </recommendedName>
</protein>
<dbReference type="AlphaFoldDB" id="A0A3P6B543"/>